<organism evidence="15 16">
    <name type="scientific">Carnegiea gigantea</name>
    <dbReference type="NCBI Taxonomy" id="171969"/>
    <lineage>
        <taxon>Eukaryota</taxon>
        <taxon>Viridiplantae</taxon>
        <taxon>Streptophyta</taxon>
        <taxon>Embryophyta</taxon>
        <taxon>Tracheophyta</taxon>
        <taxon>Spermatophyta</taxon>
        <taxon>Magnoliopsida</taxon>
        <taxon>eudicotyledons</taxon>
        <taxon>Gunneridae</taxon>
        <taxon>Pentapetalae</taxon>
        <taxon>Caryophyllales</taxon>
        <taxon>Cactineae</taxon>
        <taxon>Cactaceae</taxon>
        <taxon>Cactoideae</taxon>
        <taxon>Echinocereeae</taxon>
        <taxon>Carnegiea</taxon>
    </lineage>
</organism>
<feature type="transmembrane region" description="Helical" evidence="13">
    <location>
        <begin position="595"/>
        <end position="616"/>
    </location>
</feature>
<comment type="caution">
    <text evidence="15">The sequence shown here is derived from an EMBL/GenBank/DDBJ whole genome shotgun (WGS) entry which is preliminary data.</text>
</comment>
<gene>
    <name evidence="15" type="ORF">Cgig2_025188</name>
</gene>
<evidence type="ECO:0000256" key="1">
    <source>
        <dbReference type="ARBA" id="ARBA00004141"/>
    </source>
</evidence>
<protein>
    <recommendedName>
        <fullName evidence="14">Sodium/calcium exchanger membrane region domain-containing protein</fullName>
    </recommendedName>
</protein>
<feature type="transmembrane region" description="Helical" evidence="13">
    <location>
        <begin position="142"/>
        <end position="161"/>
    </location>
</feature>
<feature type="transmembrane region" description="Helical" evidence="13">
    <location>
        <begin position="281"/>
        <end position="300"/>
    </location>
</feature>
<evidence type="ECO:0000256" key="10">
    <source>
        <dbReference type="ARBA" id="ARBA00023201"/>
    </source>
</evidence>
<dbReference type="EMBL" id="JAKOGI010000031">
    <property type="protein sequence ID" value="KAJ8448264.1"/>
    <property type="molecule type" value="Genomic_DNA"/>
</dbReference>
<feature type="domain" description="Sodium/calcium exchanger membrane region" evidence="14">
    <location>
        <begin position="151"/>
        <end position="294"/>
    </location>
</feature>
<dbReference type="GO" id="GO:0015297">
    <property type="term" value="F:antiporter activity"/>
    <property type="evidence" value="ECO:0007669"/>
    <property type="project" value="UniProtKB-KW"/>
</dbReference>
<evidence type="ECO:0000256" key="5">
    <source>
        <dbReference type="ARBA" id="ARBA00022692"/>
    </source>
</evidence>
<evidence type="ECO:0000256" key="2">
    <source>
        <dbReference type="ARBA" id="ARBA00022448"/>
    </source>
</evidence>
<dbReference type="PANTHER" id="PTHR12266">
    <property type="entry name" value="NA+/CA2+ K+ INDEPENDENT EXCHANGER"/>
    <property type="match status" value="1"/>
</dbReference>
<keyword evidence="2" id="KW-0813">Transport</keyword>
<evidence type="ECO:0000313" key="16">
    <source>
        <dbReference type="Proteomes" id="UP001153076"/>
    </source>
</evidence>
<sequence length="819" mass="90098">MDQLGFFTHKRSMQFRGVFNGLSAVILFLYFYNRLDILRNPLRWQSSFVHDRWPYSSNFHNGSLHMEIIRRNITEISDNSSHLVNGSSLDNVSGEDELIFCVGLLDRDGFNTRCECLKAHPECTTRGFFDYLGFFYCKCNRVVVLGYVVLGVWLAALFYLLGNTAADYFCSSLAKLSETLKLPPTVAGVTLLPLGNGAPDVFASIAAFVGTGAGEIGLNSVLGAAVFVTCVVVGTVSLLVAKKRVHIDKRCFIRDVSFFFIAILALLLISVVGKISVGGAIAYLMLYVLYAFVVAANEMLRKQAQRLKFDSLTLLPMKGSILSQGSVEEDVVYNPLLDIEFENITPRLHPAVPQWMWASSLAIYSNNSKNSFGSERPPWGWNDEHRETAKPFFSCPQLFSLLELPLTVPRRLTIPMVEEETWSKPYAVASVSLAPILLVFIYSKGENPGPMSKEIAYIIALASGSVLGVLAYWYTRSEHPPQRFLLPWLLGGFTMSIVWFYIIANELVALVVAYGIILGIKPSILGLTVLAWGNSMGDLVSSVALALNGGDGVQIALSGCYAGPMFNTLIGLGISLLLAASSARPNSLAIPEDNSLFFTIVFLLAGLVWAAVVFLCKDMRPSRTLGVGLISLYLIFLAYEYDSAGRLVVRTHYRKSRAPFRHPEGQKQRQLDREIRQMISTLTSRLTDFHQLNKPGSSDPLRDGDEHGFRVITLAGTNTGATMRGEVLGHHRKLDDQGESLDDQPEGIGETYVNSNCQAVNNSIMLGSKYTSKDPGVHMDITDVVEPLNTRPGKSGGRGPEKGKGLAQASNNPDSEFTE</sequence>
<keyword evidence="8" id="KW-0915">Sodium</keyword>
<feature type="transmembrane region" description="Helical" evidence="13">
    <location>
        <begin position="623"/>
        <end position="641"/>
    </location>
</feature>
<evidence type="ECO:0000256" key="4">
    <source>
        <dbReference type="ARBA" id="ARBA00022538"/>
    </source>
</evidence>
<dbReference type="GO" id="GO:0006813">
    <property type="term" value="P:potassium ion transport"/>
    <property type="evidence" value="ECO:0007669"/>
    <property type="project" value="UniProtKB-KW"/>
</dbReference>
<keyword evidence="5 13" id="KW-0812">Transmembrane</keyword>
<keyword evidence="10" id="KW-0739">Sodium transport</keyword>
<dbReference type="GO" id="GO:0008324">
    <property type="term" value="F:monoatomic cation transmembrane transporter activity"/>
    <property type="evidence" value="ECO:0007669"/>
    <property type="project" value="TreeGrafter"/>
</dbReference>
<evidence type="ECO:0000256" key="9">
    <source>
        <dbReference type="ARBA" id="ARBA00023136"/>
    </source>
</evidence>
<dbReference type="Gene3D" id="1.20.1420.30">
    <property type="entry name" value="NCX, central ion-binding region"/>
    <property type="match status" value="2"/>
</dbReference>
<keyword evidence="6" id="KW-0630">Potassium</keyword>
<feature type="domain" description="Sodium/calcium exchanger membrane region" evidence="14">
    <location>
        <begin position="489"/>
        <end position="639"/>
    </location>
</feature>
<feature type="transmembrane region" description="Helical" evidence="13">
    <location>
        <begin position="565"/>
        <end position="583"/>
    </location>
</feature>
<evidence type="ECO:0000256" key="3">
    <source>
        <dbReference type="ARBA" id="ARBA00022449"/>
    </source>
</evidence>
<feature type="transmembrane region" description="Helical" evidence="13">
    <location>
        <begin position="455"/>
        <end position="473"/>
    </location>
</feature>
<evidence type="ECO:0000313" key="15">
    <source>
        <dbReference type="EMBL" id="KAJ8448264.1"/>
    </source>
</evidence>
<evidence type="ECO:0000256" key="12">
    <source>
        <dbReference type="SAM" id="MobiDB-lite"/>
    </source>
</evidence>
<evidence type="ECO:0000256" key="13">
    <source>
        <dbReference type="SAM" id="Phobius"/>
    </source>
</evidence>
<feature type="transmembrane region" description="Helical" evidence="13">
    <location>
        <begin position="485"/>
        <end position="504"/>
    </location>
</feature>
<name>A0A9Q1KRC3_9CARY</name>
<evidence type="ECO:0000256" key="8">
    <source>
        <dbReference type="ARBA" id="ARBA00023053"/>
    </source>
</evidence>
<dbReference type="PANTHER" id="PTHR12266:SF0">
    <property type="entry name" value="MITOCHONDRIAL SODIUM_CALCIUM EXCHANGER PROTEIN"/>
    <property type="match status" value="1"/>
</dbReference>
<keyword evidence="7 13" id="KW-1133">Transmembrane helix</keyword>
<evidence type="ECO:0000256" key="6">
    <source>
        <dbReference type="ARBA" id="ARBA00022958"/>
    </source>
</evidence>
<reference evidence="15" key="1">
    <citation type="submission" date="2022-04" db="EMBL/GenBank/DDBJ databases">
        <title>Carnegiea gigantea Genome sequencing and assembly v2.</title>
        <authorList>
            <person name="Copetti D."/>
            <person name="Sanderson M.J."/>
            <person name="Burquez A."/>
            <person name="Wojciechowski M.F."/>
        </authorList>
    </citation>
    <scope>NUCLEOTIDE SEQUENCE</scope>
    <source>
        <strain evidence="15">SGP5-SGP5p</strain>
        <tissue evidence="15">Aerial part</tissue>
    </source>
</reference>
<keyword evidence="3" id="KW-0050">Antiport</keyword>
<dbReference type="GO" id="GO:0006814">
    <property type="term" value="P:sodium ion transport"/>
    <property type="evidence" value="ECO:0007669"/>
    <property type="project" value="UniProtKB-KW"/>
</dbReference>
<evidence type="ECO:0000256" key="7">
    <source>
        <dbReference type="ARBA" id="ARBA00022989"/>
    </source>
</evidence>
<accession>A0A9Q1KRC3</accession>
<feature type="region of interest" description="Disordered" evidence="12">
    <location>
        <begin position="784"/>
        <end position="819"/>
    </location>
</feature>
<dbReference type="Proteomes" id="UP001153076">
    <property type="component" value="Unassembled WGS sequence"/>
</dbReference>
<feature type="transmembrane region" description="Helical" evidence="13">
    <location>
        <begin position="252"/>
        <end position="275"/>
    </location>
</feature>
<feature type="compositionally biased region" description="Polar residues" evidence="12">
    <location>
        <begin position="808"/>
        <end position="819"/>
    </location>
</feature>
<feature type="transmembrane region" description="Helical" evidence="13">
    <location>
        <begin position="221"/>
        <end position="240"/>
    </location>
</feature>
<dbReference type="InterPro" id="IPR051359">
    <property type="entry name" value="CaCA_antiporter"/>
</dbReference>
<evidence type="ECO:0000256" key="11">
    <source>
        <dbReference type="ARBA" id="ARBA00038187"/>
    </source>
</evidence>
<comment type="similarity">
    <text evidence="11">Belongs to the Ca(2+):cation antiporter (CaCA) (TC 2.A.19) family. Cation/calcium exchanger (CCX) subfamily.</text>
</comment>
<proteinExistence type="inferred from homology"/>
<feature type="transmembrane region" description="Helical" evidence="13">
    <location>
        <begin position="510"/>
        <end position="532"/>
    </location>
</feature>
<dbReference type="OrthoDB" id="407410at2759"/>
<keyword evidence="4" id="KW-0633">Potassium transport</keyword>
<dbReference type="GO" id="GO:0016020">
    <property type="term" value="C:membrane"/>
    <property type="evidence" value="ECO:0007669"/>
    <property type="project" value="UniProtKB-SubCell"/>
</dbReference>
<feature type="transmembrane region" description="Helical" evidence="13">
    <location>
        <begin position="15"/>
        <end position="33"/>
    </location>
</feature>
<keyword evidence="9 13" id="KW-0472">Membrane</keyword>
<dbReference type="AlphaFoldDB" id="A0A9Q1KRC3"/>
<dbReference type="Pfam" id="PF01699">
    <property type="entry name" value="Na_Ca_ex"/>
    <property type="match status" value="2"/>
</dbReference>
<keyword evidence="16" id="KW-1185">Reference proteome</keyword>
<dbReference type="InterPro" id="IPR004837">
    <property type="entry name" value="NaCa_Exmemb"/>
</dbReference>
<keyword evidence="10" id="KW-0406">Ion transport</keyword>
<evidence type="ECO:0000259" key="14">
    <source>
        <dbReference type="Pfam" id="PF01699"/>
    </source>
</evidence>
<comment type="subcellular location">
    <subcellularLocation>
        <location evidence="1">Membrane</location>
        <topology evidence="1">Multi-pass membrane protein</topology>
    </subcellularLocation>
</comment>
<dbReference type="InterPro" id="IPR044880">
    <property type="entry name" value="NCX_ion-bd_dom_sf"/>
</dbReference>